<evidence type="ECO:0000313" key="1">
    <source>
        <dbReference type="EMBL" id="CAD8123619.1"/>
    </source>
</evidence>
<dbReference type="Proteomes" id="UP000692954">
    <property type="component" value="Unassembled WGS sequence"/>
</dbReference>
<dbReference type="AlphaFoldDB" id="A0A8S1R8L1"/>
<reference evidence="1" key="1">
    <citation type="submission" date="2021-01" db="EMBL/GenBank/DDBJ databases">
        <authorList>
            <consortium name="Genoscope - CEA"/>
            <person name="William W."/>
        </authorList>
    </citation>
    <scope>NUCLEOTIDE SEQUENCE</scope>
</reference>
<keyword evidence="2" id="KW-1185">Reference proteome</keyword>
<sequence>MSQQQLQPINHHQQPVSISPDYAFTSPPQTKCVYHPQFITHFCKKTSCLLPLCQMCLQTHPTQHAKSIETIQSTLTQVYRGYAKRANEIAIHQRQDILQLRQDLHSFIDSIFQDLLKKADQNYQQDLIVEWRNLISKLEKLKDSQTCMKEAILYFVEPDQGYHEPLLTYQNNPIKIDQFQLQQAKFHLNRLFTINFNNAEPNNYTENEWQENAIRRVSSIVDESEVYQIYNYTDNGNNVDNNNKHDQSPIRLVTPIDQQYSIQSPIGQQYIQPVVRTPYTVPSIYTVSTVRPFKQSREFTQAFPYVQ</sequence>
<gene>
    <name evidence="1" type="ORF">PSON_ATCC_30995.1.T1460045</name>
</gene>
<proteinExistence type="predicted"/>
<organism evidence="1 2">
    <name type="scientific">Paramecium sonneborni</name>
    <dbReference type="NCBI Taxonomy" id="65129"/>
    <lineage>
        <taxon>Eukaryota</taxon>
        <taxon>Sar</taxon>
        <taxon>Alveolata</taxon>
        <taxon>Ciliophora</taxon>
        <taxon>Intramacronucleata</taxon>
        <taxon>Oligohymenophorea</taxon>
        <taxon>Peniculida</taxon>
        <taxon>Parameciidae</taxon>
        <taxon>Paramecium</taxon>
    </lineage>
</organism>
<protein>
    <submittedName>
        <fullName evidence="1">Uncharacterized protein</fullName>
    </submittedName>
</protein>
<dbReference type="EMBL" id="CAJJDN010000146">
    <property type="protein sequence ID" value="CAD8123619.1"/>
    <property type="molecule type" value="Genomic_DNA"/>
</dbReference>
<name>A0A8S1R8L1_9CILI</name>
<accession>A0A8S1R8L1</accession>
<dbReference type="OrthoDB" id="303293at2759"/>
<evidence type="ECO:0000313" key="2">
    <source>
        <dbReference type="Proteomes" id="UP000692954"/>
    </source>
</evidence>
<comment type="caution">
    <text evidence="1">The sequence shown here is derived from an EMBL/GenBank/DDBJ whole genome shotgun (WGS) entry which is preliminary data.</text>
</comment>